<proteinExistence type="predicted"/>
<dbReference type="FunCoup" id="I2H1K8">
    <property type="interactions" value="65"/>
</dbReference>
<dbReference type="OrthoDB" id="4068713at2759"/>
<feature type="region of interest" description="Disordered" evidence="1">
    <location>
        <begin position="605"/>
        <end position="676"/>
    </location>
</feature>
<protein>
    <submittedName>
        <fullName evidence="2">Uncharacterized protein</fullName>
    </submittedName>
</protein>
<dbReference type="RefSeq" id="XP_004179779.1">
    <property type="nucleotide sequence ID" value="XM_004179731.1"/>
</dbReference>
<dbReference type="AlphaFoldDB" id="I2H1K8"/>
<dbReference type="eggNOG" id="ENOG502QQKM">
    <property type="taxonomic scope" value="Eukaryota"/>
</dbReference>
<keyword evidence="3" id="KW-1185">Reference proteome</keyword>
<gene>
    <name evidence="2" type="primary">TBLA0C04640</name>
    <name evidence="2" type="ORF">TBLA_0C04640</name>
</gene>
<sequence length="918" mass="103956">MQPMIINTPINNQLQQQMLLNQSSKTIQIRIDNIPPNKNWKEVRYLIGGIIHHSNILQVKLLPPLTSIVPPFLTFHSCLITLKNKLGWDQINRLIAILNNYQWDFYQLYAYNFSLYDFQLPPNASPYHMNMLPTNNMSLTLPVQIPSTLPPPHSTSTATHATSLSPKLINSSLNSKSNSISNSNNNVNSNNSPPNNYQLSHSRSRSQGSMGNTTTTNTTNSSTINTSDYYTTATNNNNNNNSNINNVGKQNSLTNGYPRPYPSSYETTRTNSNKSSNPNSRHSSISTSQISSNQSPSRHIHAQQQQQNATFANSSTLNNGIQMHSSQVPPPPPVIPYNNFINQQPIYPEFYFSTNGTAINHNSNTQMIQHIARLNNPNNMSRSSHTYNNKNGTITGSRYYMNSTNNNLNNGLVINGSNKKANSSNNISNRNNKMQLNEILENEQKKLQPMTEYEIKAKIEANKRRLRQIFNEKNFRKQMTHRNMFQLMLENFPPLLLLDSMTDDLNSLKSKLDKNYYNNSTKVASNVVETNGKQIKGTNTTTTITYFDSSPSQDKTNNKYQLKDTSKEDIEVLRVENPNKFQSKLRWTILKDFIKLKCPTLLDSTYLPRNRNNTINNTNSHENDGNDANITSSTEKEINGKEDDKSSMTETLEANNDNLTSTTSQSNVITNSTSNISNNVVSSGSKETLNLQNVNKIPSLNNCNHVDVNSDVTTTANNTNNNNENERILREIEEFYVGVYEQEEKIVKLIYPKSSMENYPEINAMKSFQNDFNQKNNNDDNDEKNMAEDENMYDEKYILTVTYKAIIGFHDKELKELALKSLDDQEYSLGFKLKVHDLAPWVENPNLKGSQDGCNNNDLDTIFRITNSEIKEVENTLNNNDDNSHTINTAINNDNIANTPNVSKDTNMLAPTNLDSKA</sequence>
<feature type="compositionally biased region" description="Basic and acidic residues" evidence="1">
    <location>
        <begin position="634"/>
        <end position="647"/>
    </location>
</feature>
<dbReference type="InParanoid" id="I2H1K8"/>
<feature type="compositionally biased region" description="Low complexity" evidence="1">
    <location>
        <begin position="168"/>
        <end position="196"/>
    </location>
</feature>
<feature type="region of interest" description="Disordered" evidence="1">
    <location>
        <begin position="898"/>
        <end position="918"/>
    </location>
</feature>
<organism evidence="2 3">
    <name type="scientific">Henningerozyma blattae (strain ATCC 34711 / CBS 6284 / DSM 70876 / NBRC 10599 / NRRL Y-10934 / UCD 77-7)</name>
    <name type="common">Yeast</name>
    <name type="synonym">Tetrapisispora blattae</name>
    <dbReference type="NCBI Taxonomy" id="1071380"/>
    <lineage>
        <taxon>Eukaryota</taxon>
        <taxon>Fungi</taxon>
        <taxon>Dikarya</taxon>
        <taxon>Ascomycota</taxon>
        <taxon>Saccharomycotina</taxon>
        <taxon>Saccharomycetes</taxon>
        <taxon>Saccharomycetales</taxon>
        <taxon>Saccharomycetaceae</taxon>
        <taxon>Henningerozyma</taxon>
    </lineage>
</organism>
<feature type="compositionally biased region" description="Low complexity" evidence="1">
    <location>
        <begin position="212"/>
        <end position="246"/>
    </location>
</feature>
<feature type="compositionally biased region" description="Low complexity" evidence="1">
    <location>
        <begin position="660"/>
        <end position="676"/>
    </location>
</feature>
<evidence type="ECO:0000313" key="3">
    <source>
        <dbReference type="Proteomes" id="UP000002866"/>
    </source>
</evidence>
<feature type="compositionally biased region" description="Low complexity" evidence="1">
    <location>
        <begin position="609"/>
        <end position="619"/>
    </location>
</feature>
<evidence type="ECO:0000256" key="1">
    <source>
        <dbReference type="SAM" id="MobiDB-lite"/>
    </source>
</evidence>
<dbReference type="EMBL" id="HE806318">
    <property type="protein sequence ID" value="CCH60260.1"/>
    <property type="molecule type" value="Genomic_DNA"/>
</dbReference>
<accession>I2H1K8</accession>
<name>I2H1K8_HENB6</name>
<dbReference type="Proteomes" id="UP000002866">
    <property type="component" value="Chromosome 3"/>
</dbReference>
<feature type="compositionally biased region" description="Polar residues" evidence="1">
    <location>
        <begin position="197"/>
        <end position="211"/>
    </location>
</feature>
<feature type="compositionally biased region" description="Polar residues" evidence="1">
    <location>
        <begin position="902"/>
        <end position="918"/>
    </location>
</feature>
<feature type="compositionally biased region" description="Polar residues" evidence="1">
    <location>
        <begin position="648"/>
        <end position="659"/>
    </location>
</feature>
<reference evidence="2 3" key="1">
    <citation type="journal article" date="2011" name="Proc. Natl. Acad. Sci. U.S.A.">
        <title>Evolutionary erosion of yeast sex chromosomes by mating-type switching accidents.</title>
        <authorList>
            <person name="Gordon J.L."/>
            <person name="Armisen D."/>
            <person name="Proux-Wera E."/>
            <person name="Oheigeartaigh S.S."/>
            <person name="Byrne K.P."/>
            <person name="Wolfe K.H."/>
        </authorList>
    </citation>
    <scope>NUCLEOTIDE SEQUENCE [LARGE SCALE GENOMIC DNA]</scope>
    <source>
        <strain evidence="3">ATCC 34711 / CBS 6284 / DSM 70876 / NBRC 10599 / NRRL Y-10934 / UCD 77-7</strain>
    </source>
</reference>
<feature type="region of interest" description="Disordered" evidence="1">
    <location>
        <begin position="168"/>
        <end position="308"/>
    </location>
</feature>
<dbReference type="KEGG" id="tbl:TBLA_0C04640"/>
<evidence type="ECO:0000313" key="2">
    <source>
        <dbReference type="EMBL" id="CCH60260.1"/>
    </source>
</evidence>
<feature type="compositionally biased region" description="Low complexity" evidence="1">
    <location>
        <begin position="267"/>
        <end position="307"/>
    </location>
</feature>
<dbReference type="GeneID" id="14495240"/>
<dbReference type="HOGENOM" id="CLU_317393_0_0_1"/>